<reference evidence="2 3" key="1">
    <citation type="journal article" date="2020" name="Nat. Food">
        <title>A phased Vanilla planifolia genome enables genetic improvement of flavour and production.</title>
        <authorList>
            <person name="Hasing T."/>
            <person name="Tang H."/>
            <person name="Brym M."/>
            <person name="Khazi F."/>
            <person name="Huang T."/>
            <person name="Chambers A.H."/>
        </authorList>
    </citation>
    <scope>NUCLEOTIDE SEQUENCE [LARGE SCALE GENOMIC DNA]</scope>
    <source>
        <tissue evidence="2">Leaf</tissue>
    </source>
</reference>
<dbReference type="Proteomes" id="UP000639772">
    <property type="component" value="Unassembled WGS sequence"/>
</dbReference>
<protein>
    <recommendedName>
        <fullName evidence="1">Protein ENHANCED DISEASE RESISTANCE 2 C-terminal domain-containing protein</fullName>
    </recommendedName>
</protein>
<accession>A0A835UTU8</accession>
<dbReference type="InterPro" id="IPR009769">
    <property type="entry name" value="EDR2_C"/>
</dbReference>
<proteinExistence type="predicted"/>
<evidence type="ECO:0000259" key="1">
    <source>
        <dbReference type="Pfam" id="PF07059"/>
    </source>
</evidence>
<dbReference type="PANTHER" id="PTHR31558:SF40">
    <property type="entry name" value="EXPRESSED PROTEIN"/>
    <property type="match status" value="1"/>
</dbReference>
<organism evidence="2 3">
    <name type="scientific">Vanilla planifolia</name>
    <name type="common">Vanilla</name>
    <dbReference type="NCBI Taxonomy" id="51239"/>
    <lineage>
        <taxon>Eukaryota</taxon>
        <taxon>Viridiplantae</taxon>
        <taxon>Streptophyta</taxon>
        <taxon>Embryophyta</taxon>
        <taxon>Tracheophyta</taxon>
        <taxon>Spermatophyta</taxon>
        <taxon>Magnoliopsida</taxon>
        <taxon>Liliopsida</taxon>
        <taxon>Asparagales</taxon>
        <taxon>Orchidaceae</taxon>
        <taxon>Vanilloideae</taxon>
        <taxon>Vanilleae</taxon>
        <taxon>Vanilla</taxon>
    </lineage>
</organism>
<evidence type="ECO:0000313" key="3">
    <source>
        <dbReference type="Proteomes" id="UP000639772"/>
    </source>
</evidence>
<name>A0A835UTU8_VANPL</name>
<sequence length="569" mass="64910">MGACISMRRARGSRKYSLRWRRRRGMVSATVHKATKARVDGDEKHFTLEDFTTESNLASHLTQLQWQHGQIDADVICQEESWFDSVSILGSDSDDDFFSVHGESLSPASNGNMSQMFKCEIAARCVNVVRKLENCDCNTRTLAVGQYHRGDVLMAENYLNEGSKDERSISVNQQRHEVSFGNMGDHDPGAQEMKINPKRVLDDNTGSFRGFQNDRHDVEDKSLDNAMRQKVSSCVPHLINSVSFHDKCHQNPNVSPHCPKRKSAIIRLSFKSESFDGDETTEFCSLKKFLYHPIAGLLVPCSNGDKLTQGCWSILEPLAFKLRGESYFRDKKKCIAPIQTPFTPFGVDLFMCPRKIHHIAQYVELPSLRLHAEIPSLLIVNLQLPTYPAAMFLGDSDGEGMSLVLYFRISDNYEKEISPKLQSMIRRFMDDESEKVKGFPKDSTMPFRERLKILASVANPEDLHLSAAERKLFHAYNEKPVLSRPQHNFFRGPNYLEIDLDIHRFSYISRKGLEAFRDRLKHGILDLGLTIQAQKQDELPEHVLCAVRLNKIDFSNHEQIPTIVTLDED</sequence>
<feature type="domain" description="Protein ENHANCED DISEASE RESISTANCE 2 C-terminal" evidence="1">
    <location>
        <begin position="312"/>
        <end position="553"/>
    </location>
</feature>
<evidence type="ECO:0000313" key="2">
    <source>
        <dbReference type="EMBL" id="KAG0472390.1"/>
    </source>
</evidence>
<dbReference type="EMBL" id="JADCNM010000008">
    <property type="protein sequence ID" value="KAG0472390.1"/>
    <property type="molecule type" value="Genomic_DNA"/>
</dbReference>
<dbReference type="Pfam" id="PF07059">
    <property type="entry name" value="EDR2_C"/>
    <property type="match status" value="1"/>
</dbReference>
<comment type="caution">
    <text evidence="2">The sequence shown here is derived from an EMBL/GenBank/DDBJ whole genome shotgun (WGS) entry which is preliminary data.</text>
</comment>
<gene>
    <name evidence="2" type="ORF">HPP92_016936</name>
</gene>
<dbReference type="AlphaFoldDB" id="A0A835UTU8"/>
<dbReference type="PANTHER" id="PTHR31558">
    <property type="entry name" value="CW14 PROTEIN"/>
    <property type="match status" value="1"/>
</dbReference>
<dbReference type="OrthoDB" id="9970435at2759"/>